<dbReference type="GeneTree" id="ENSGT00940000154446"/>
<keyword evidence="9" id="KW-0539">Nucleus</keyword>
<feature type="region of interest" description="Disordered" evidence="11">
    <location>
        <begin position="498"/>
        <end position="522"/>
    </location>
</feature>
<proteinExistence type="predicted"/>
<evidence type="ECO:0000256" key="8">
    <source>
        <dbReference type="ARBA" id="ARBA00023163"/>
    </source>
</evidence>
<dbReference type="PANTHER" id="PTHR16515:SF49">
    <property type="entry name" value="GASTRULA ZINC FINGER PROTEIN XLCGF49.1-LIKE-RELATED"/>
    <property type="match status" value="1"/>
</dbReference>
<evidence type="ECO:0000313" key="14">
    <source>
        <dbReference type="Proteomes" id="UP000007635"/>
    </source>
</evidence>
<keyword evidence="14" id="KW-1185">Reference proteome</keyword>
<keyword evidence="8" id="KW-0804">Transcription</keyword>
<feature type="domain" description="C2H2-type" evidence="12">
    <location>
        <begin position="1473"/>
        <end position="1500"/>
    </location>
</feature>
<feature type="region of interest" description="Disordered" evidence="11">
    <location>
        <begin position="252"/>
        <end position="302"/>
    </location>
</feature>
<sequence length="1506" mass="163881">MSADEFQTKYSSVMEVMLKGAIAETTKLFETMVDELKAEISRVKKENDDLKTRCGQFENARNQPSVRTREADPVQGPSEGSAKRDRAIQCDLLPVRTMLVEQCQPLRPSSRQNHEQQCTYEKMEYSLQDHTYGVGTTQMAFIFVKQESYDSSQLVLKQEETEAPVSGLDLSDKSGSPQASVFAAENEGILEPYLGRERDLQGAQKQSSELGNSLVLSFAETKDNLEDSEFIQMDRLITTEKHPLVVAHQQSEVATLEKEQPSGKSQQSDREGKVSVGEPAGVSQQHCVGGKSTEEQLSLPTSLNTGETCEQLKSGVAQIGGGLKLEWAQHRRGRPSKKAKLMQHPVKEIGNSLTVSETTLSKICFSEKEKPSESQHNSMASEEGAIKPPFNEVLSANETLNLSNIQPPERCTSVTLQDAILLVEAMNQSTEKDTLTTIIQTAAPPQTQFALYACALETVDEIPAEKTQLVKNKIGVAPVASHATNEAQCHINVVTAKESHTVTPSNTTTPSTTAVKRSVPSPQQHLPCPPVTFLVPSNHDQVVSYKIVSQPGSVSSLICHKIEALLPPQLPSVVSVVAAQKSAALPRFTAETSSISSDPQKSTQITSRKLFPPVLSQSTTTSTDLQSGTTARPKIRIVGQKPVSKTIVQTSKQDSTKSDAFMVSSPQFIPSSKDISIFVDTQTILDKVSAISSKKKYQTLRNLEIPKQTAPVSELVNAVTQTCSSSNLSDKLKPTPVSVENNLTAVVRLTRLPFPISANEAVLVSRLHIDGSSGSQSVLKEKTQGEHSPPPSQTHGLSANDCTNLKETSVAIIANTSQMSKEPDEIQETASLSFENCTFLDEDPADSRLSTTIKTEQSAENCTAVESASYSNWEMISIAMQDRASSNGPRMAEKGSVAVVHLTPITSKNISDLHLKMTKAQFLTQLAVTPAPEDPKKVSSNDSVKAAAAETSPIKKKELQKKSLVARLQSHLKTCLQTRRTKTNSEPCTATKTCTVSPKRCVIENGNPKSKDGKRDPFPICPKDSGAVEDTIPKKIRLTPVNLRRSGACEAGIGTKKTVAEPSLISSTTFKATRKSAAVTPRRSSSGTHSVRLTPRKSTSVSRRESTATEKSASPKKSKPTSVNPRRSSSINKMESPKKTKSTLSSKNIKNISASPRWIHSTTDCARPKSTGPKRSIDESTTFCRRRCTLPKDGSSSKPNNRESISFSPSYSITPDRSSNKDTKSVTGSSSVRWPKSVKNGVSPRNTRETATAKKPRLLLDGSGPKQKLMFDAEELANVAKPKTVANLKNCSQSKLLNGSKTGQLAESRASCETGRKCTAKVVWIHPRPSVSKTPLVGVNKEPSSPRLQSHMLVYPPSVSLLPIPVRGPPIVSPLQPLSVIGRRLLKNQCGECGRVLSSAAALESHVSLHAGRRPFSCTLCGKRFPDSGGLKRHSRVHRNGRIHICHQCGKGFVYSFGLTKHLHMVHRKIKPFICQICNKGFFAKRDVEAHIRIHTGRETIPLHPL</sequence>
<dbReference type="PROSITE" id="PS50157">
    <property type="entry name" value="ZINC_FINGER_C2H2_2"/>
    <property type="match status" value="4"/>
</dbReference>
<feature type="region of interest" description="Disordered" evidence="11">
    <location>
        <begin position="1160"/>
        <end position="1179"/>
    </location>
</feature>
<dbReference type="Pfam" id="PF00096">
    <property type="entry name" value="zf-C2H2"/>
    <property type="match status" value="1"/>
</dbReference>
<name>A0AAQ4PGW0_GASAC</name>
<feature type="domain" description="C2H2-type" evidence="12">
    <location>
        <begin position="1416"/>
        <end position="1443"/>
    </location>
</feature>
<evidence type="ECO:0000256" key="4">
    <source>
        <dbReference type="ARBA" id="ARBA00022771"/>
    </source>
</evidence>
<evidence type="ECO:0000256" key="5">
    <source>
        <dbReference type="ARBA" id="ARBA00022833"/>
    </source>
</evidence>
<evidence type="ECO:0000256" key="11">
    <source>
        <dbReference type="SAM" id="MobiDB-lite"/>
    </source>
</evidence>
<protein>
    <recommendedName>
        <fullName evidence="12">C2H2-type domain-containing protein</fullName>
    </recommendedName>
</protein>
<dbReference type="FunFam" id="3.30.160.60:FF:000646">
    <property type="entry name" value="Myeloid zinc finger 1"/>
    <property type="match status" value="1"/>
</dbReference>
<dbReference type="GO" id="GO:0008270">
    <property type="term" value="F:zinc ion binding"/>
    <property type="evidence" value="ECO:0007669"/>
    <property type="project" value="UniProtKB-KW"/>
</dbReference>
<keyword evidence="7" id="KW-0238">DNA-binding</keyword>
<dbReference type="InterPro" id="IPR050331">
    <property type="entry name" value="Zinc_finger"/>
</dbReference>
<feature type="region of interest" description="Disordered" evidence="11">
    <location>
        <begin position="58"/>
        <end position="84"/>
    </location>
</feature>
<feature type="region of interest" description="Disordered" evidence="11">
    <location>
        <begin position="930"/>
        <end position="952"/>
    </location>
</feature>
<evidence type="ECO:0000313" key="13">
    <source>
        <dbReference type="Ensembl" id="ENSGACP00000038105.1"/>
    </source>
</evidence>
<dbReference type="PROSITE" id="PS00028">
    <property type="entry name" value="ZINC_FINGER_C2H2_1"/>
    <property type="match status" value="4"/>
</dbReference>
<feature type="compositionally biased region" description="Basic and acidic residues" evidence="11">
    <location>
        <begin position="255"/>
        <end position="273"/>
    </location>
</feature>
<feature type="region of interest" description="Disordered" evidence="11">
    <location>
        <begin position="1188"/>
        <end position="1264"/>
    </location>
</feature>
<evidence type="ECO:0000256" key="7">
    <source>
        <dbReference type="ARBA" id="ARBA00023125"/>
    </source>
</evidence>
<dbReference type="GO" id="GO:0005634">
    <property type="term" value="C:nucleus"/>
    <property type="evidence" value="ECO:0007669"/>
    <property type="project" value="UniProtKB-SubCell"/>
</dbReference>
<dbReference type="InterPro" id="IPR013087">
    <property type="entry name" value="Znf_C2H2_type"/>
</dbReference>
<reference evidence="13" key="3">
    <citation type="submission" date="2025-09" db="UniProtKB">
        <authorList>
            <consortium name="Ensembl"/>
        </authorList>
    </citation>
    <scope>IDENTIFICATION</scope>
</reference>
<dbReference type="SMART" id="SM00355">
    <property type="entry name" value="ZnF_C2H2"/>
    <property type="match status" value="4"/>
</dbReference>
<evidence type="ECO:0000256" key="2">
    <source>
        <dbReference type="ARBA" id="ARBA00022723"/>
    </source>
</evidence>
<feature type="compositionally biased region" description="Polar residues" evidence="11">
    <location>
        <begin position="1123"/>
        <end position="1133"/>
    </location>
</feature>
<feature type="compositionally biased region" description="Low complexity" evidence="11">
    <location>
        <begin position="1142"/>
        <end position="1153"/>
    </location>
</feature>
<feature type="region of interest" description="Disordered" evidence="11">
    <location>
        <begin position="774"/>
        <end position="800"/>
    </location>
</feature>
<evidence type="ECO:0000256" key="1">
    <source>
        <dbReference type="ARBA" id="ARBA00004123"/>
    </source>
</evidence>
<evidence type="ECO:0000256" key="6">
    <source>
        <dbReference type="ARBA" id="ARBA00023015"/>
    </source>
</evidence>
<keyword evidence="6" id="KW-0805">Transcription regulation</keyword>
<keyword evidence="4 10" id="KW-0863">Zinc-finger</keyword>
<dbReference type="Proteomes" id="UP000007635">
    <property type="component" value="Chromosome IX"/>
</dbReference>
<keyword evidence="5" id="KW-0862">Zinc</keyword>
<reference evidence="13" key="2">
    <citation type="submission" date="2025-08" db="UniProtKB">
        <authorList>
            <consortium name="Ensembl"/>
        </authorList>
    </citation>
    <scope>IDENTIFICATION</scope>
</reference>
<dbReference type="FunFam" id="3.30.160.60:FF:000100">
    <property type="entry name" value="Zinc finger 45-like"/>
    <property type="match status" value="1"/>
</dbReference>
<feature type="region of interest" description="Disordered" evidence="11">
    <location>
        <begin position="1070"/>
        <end position="1155"/>
    </location>
</feature>
<dbReference type="SUPFAM" id="SSF57667">
    <property type="entry name" value="beta-beta-alpha zinc fingers"/>
    <property type="match status" value="2"/>
</dbReference>
<keyword evidence="2" id="KW-0479">Metal-binding</keyword>
<feature type="domain" description="C2H2-type" evidence="12">
    <location>
        <begin position="1388"/>
        <end position="1415"/>
    </location>
</feature>
<evidence type="ECO:0000256" key="9">
    <source>
        <dbReference type="ARBA" id="ARBA00023242"/>
    </source>
</evidence>
<dbReference type="Ensembl" id="ENSGACT00000074860.1">
    <property type="protein sequence ID" value="ENSGACP00000038105.1"/>
    <property type="gene ID" value="ENSGACG00000026057.1"/>
</dbReference>
<organism evidence="13 14">
    <name type="scientific">Gasterosteus aculeatus aculeatus</name>
    <name type="common">three-spined stickleback</name>
    <dbReference type="NCBI Taxonomy" id="481459"/>
    <lineage>
        <taxon>Eukaryota</taxon>
        <taxon>Metazoa</taxon>
        <taxon>Chordata</taxon>
        <taxon>Craniata</taxon>
        <taxon>Vertebrata</taxon>
        <taxon>Euteleostomi</taxon>
        <taxon>Actinopterygii</taxon>
        <taxon>Neopterygii</taxon>
        <taxon>Teleostei</taxon>
        <taxon>Neoteleostei</taxon>
        <taxon>Acanthomorphata</taxon>
        <taxon>Eupercaria</taxon>
        <taxon>Perciformes</taxon>
        <taxon>Cottioidei</taxon>
        <taxon>Gasterosteales</taxon>
        <taxon>Gasterosteidae</taxon>
        <taxon>Gasterosteus</taxon>
    </lineage>
</organism>
<keyword evidence="3" id="KW-0677">Repeat</keyword>
<dbReference type="GO" id="GO:0003677">
    <property type="term" value="F:DNA binding"/>
    <property type="evidence" value="ECO:0007669"/>
    <property type="project" value="UniProtKB-KW"/>
</dbReference>
<evidence type="ECO:0000256" key="10">
    <source>
        <dbReference type="PROSITE-ProRule" id="PRU00042"/>
    </source>
</evidence>
<feature type="domain" description="C2H2-type" evidence="12">
    <location>
        <begin position="1444"/>
        <end position="1472"/>
    </location>
</feature>
<dbReference type="Gene3D" id="3.30.160.60">
    <property type="entry name" value="Classic Zinc Finger"/>
    <property type="match status" value="2"/>
</dbReference>
<feature type="compositionally biased region" description="Polar residues" evidence="11">
    <location>
        <begin position="1194"/>
        <end position="1217"/>
    </location>
</feature>
<feature type="compositionally biased region" description="Low complexity" evidence="11">
    <location>
        <begin position="501"/>
        <end position="513"/>
    </location>
</feature>
<reference evidence="13 14" key="1">
    <citation type="journal article" date="2021" name="G3 (Bethesda)">
        <title>Improved contiguity of the threespine stickleback genome using long-read sequencing.</title>
        <authorList>
            <person name="Nath S."/>
            <person name="Shaw D.E."/>
            <person name="White M.A."/>
        </authorList>
    </citation>
    <scope>NUCLEOTIDE SEQUENCE [LARGE SCALE GENOMIC DNA]</scope>
    <source>
        <strain evidence="13 14">Lake Benthic</strain>
    </source>
</reference>
<dbReference type="GO" id="GO:0010468">
    <property type="term" value="P:regulation of gene expression"/>
    <property type="evidence" value="ECO:0007669"/>
    <property type="project" value="TreeGrafter"/>
</dbReference>
<comment type="subcellular location">
    <subcellularLocation>
        <location evidence="1">Nucleus</location>
    </subcellularLocation>
</comment>
<feature type="compositionally biased region" description="Polar residues" evidence="11">
    <location>
        <begin position="1082"/>
        <end position="1101"/>
    </location>
</feature>
<dbReference type="PANTHER" id="PTHR16515">
    <property type="entry name" value="PR DOMAIN ZINC FINGER PROTEIN"/>
    <property type="match status" value="1"/>
</dbReference>
<accession>A0AAQ4PGW0</accession>
<dbReference type="InterPro" id="IPR036236">
    <property type="entry name" value="Znf_C2H2_sf"/>
</dbReference>
<evidence type="ECO:0000259" key="12">
    <source>
        <dbReference type="PROSITE" id="PS50157"/>
    </source>
</evidence>
<evidence type="ECO:0000256" key="3">
    <source>
        <dbReference type="ARBA" id="ARBA00022737"/>
    </source>
</evidence>